<gene>
    <name evidence="1" type="primary">jg19115</name>
    <name evidence="1" type="ORF">PAEG_LOCUS6838</name>
</gene>
<protein>
    <submittedName>
        <fullName evidence="1">Jg19115 protein</fullName>
    </submittedName>
</protein>
<dbReference type="EMBL" id="CAKXAJ010020636">
    <property type="protein sequence ID" value="CAH2223878.1"/>
    <property type="molecule type" value="Genomic_DNA"/>
</dbReference>
<name>A0A8S4QUE9_9NEOP</name>
<evidence type="ECO:0000313" key="2">
    <source>
        <dbReference type="Proteomes" id="UP000838756"/>
    </source>
</evidence>
<organism evidence="1 2">
    <name type="scientific">Pararge aegeria aegeria</name>
    <dbReference type="NCBI Taxonomy" id="348720"/>
    <lineage>
        <taxon>Eukaryota</taxon>
        <taxon>Metazoa</taxon>
        <taxon>Ecdysozoa</taxon>
        <taxon>Arthropoda</taxon>
        <taxon>Hexapoda</taxon>
        <taxon>Insecta</taxon>
        <taxon>Pterygota</taxon>
        <taxon>Neoptera</taxon>
        <taxon>Endopterygota</taxon>
        <taxon>Lepidoptera</taxon>
        <taxon>Glossata</taxon>
        <taxon>Ditrysia</taxon>
        <taxon>Papilionoidea</taxon>
        <taxon>Nymphalidae</taxon>
        <taxon>Satyrinae</taxon>
        <taxon>Satyrini</taxon>
        <taxon>Parargina</taxon>
        <taxon>Pararge</taxon>
    </lineage>
</organism>
<reference evidence="1" key="1">
    <citation type="submission" date="2022-03" db="EMBL/GenBank/DDBJ databases">
        <authorList>
            <person name="Lindestad O."/>
        </authorList>
    </citation>
    <scope>NUCLEOTIDE SEQUENCE</scope>
</reference>
<sequence length="69" mass="7845">MVEIPEFLPDGPLNLPLELNNLPYQDIPGIPKRLNIPLFRRDDKTLAYFVTSGRPVDPTLNPTLPSLYQ</sequence>
<accession>A0A8S4QUE9</accession>
<evidence type="ECO:0000313" key="1">
    <source>
        <dbReference type="EMBL" id="CAH2223878.1"/>
    </source>
</evidence>
<keyword evidence="2" id="KW-1185">Reference proteome</keyword>
<proteinExistence type="predicted"/>
<comment type="caution">
    <text evidence="1">The sequence shown here is derived from an EMBL/GenBank/DDBJ whole genome shotgun (WGS) entry which is preliminary data.</text>
</comment>
<dbReference type="Proteomes" id="UP000838756">
    <property type="component" value="Unassembled WGS sequence"/>
</dbReference>
<dbReference type="OrthoDB" id="7765283at2759"/>
<dbReference type="AlphaFoldDB" id="A0A8S4QUE9"/>